<sequence length="281" mass="31368">MFTISQSVFLVLSAYFTLSAGHGHNLNGDFKQIGPNELTDFLIDRLAGFEGWDFKNWDKRSDDEVKDVFAKHSLKYFNPVPCQGGLNCIKNYTDDATGSAKIDSRLTDGNRTVDATSEIDAASSMQFFMSRDAKEEAHCFIASVNSTFENQGDGFDYTVSKNVTYGGGVRIHLLMDSEPEFKENPVKLHILKATSKSELEEITASANYFDKINKVTQVSATVVTFDTENCDNAVENFECDTLARIYHHIKSFDERTVTYKGKTRSYKADSSGTIITVVKKA</sequence>
<evidence type="ECO:0000256" key="1">
    <source>
        <dbReference type="SAM" id="SignalP"/>
    </source>
</evidence>
<dbReference type="OMA" id="TFDTENC"/>
<dbReference type="EMBL" id="CAEY01001944">
    <property type="status" value="NOT_ANNOTATED_CDS"/>
    <property type="molecule type" value="Genomic_DNA"/>
</dbReference>
<keyword evidence="3" id="KW-1185">Reference proteome</keyword>
<accession>T1KB31</accession>
<reference evidence="2" key="2">
    <citation type="submission" date="2015-06" db="UniProtKB">
        <authorList>
            <consortium name="EnsemblMetazoa"/>
        </authorList>
    </citation>
    <scope>IDENTIFICATION</scope>
</reference>
<keyword evidence="1" id="KW-0732">Signal</keyword>
<feature type="chain" id="PRO_5004591441" evidence="1">
    <location>
        <begin position="22"/>
        <end position="281"/>
    </location>
</feature>
<evidence type="ECO:0000313" key="2">
    <source>
        <dbReference type="EnsemblMetazoa" id="tetur08g02660.1"/>
    </source>
</evidence>
<dbReference type="EnsemblMetazoa" id="tetur08g02660.1">
    <property type="protein sequence ID" value="tetur08g02660.1"/>
    <property type="gene ID" value="tetur08g02660"/>
</dbReference>
<proteinExistence type="predicted"/>
<gene>
    <name evidence="2" type="primary">107362795</name>
</gene>
<dbReference type="AlphaFoldDB" id="T1KB31"/>
<protein>
    <submittedName>
        <fullName evidence="2">Uncharacterized protein</fullName>
    </submittedName>
</protein>
<organism evidence="2 3">
    <name type="scientific">Tetranychus urticae</name>
    <name type="common">Two-spotted spider mite</name>
    <dbReference type="NCBI Taxonomy" id="32264"/>
    <lineage>
        <taxon>Eukaryota</taxon>
        <taxon>Metazoa</taxon>
        <taxon>Ecdysozoa</taxon>
        <taxon>Arthropoda</taxon>
        <taxon>Chelicerata</taxon>
        <taxon>Arachnida</taxon>
        <taxon>Acari</taxon>
        <taxon>Acariformes</taxon>
        <taxon>Trombidiformes</taxon>
        <taxon>Prostigmata</taxon>
        <taxon>Eleutherengona</taxon>
        <taxon>Raphignathae</taxon>
        <taxon>Tetranychoidea</taxon>
        <taxon>Tetranychidae</taxon>
        <taxon>Tetranychus</taxon>
    </lineage>
</organism>
<name>T1KB31_TETUR</name>
<dbReference type="HOGENOM" id="CLU_991518_0_0_1"/>
<dbReference type="OrthoDB" id="10371572at2759"/>
<dbReference type="Proteomes" id="UP000015104">
    <property type="component" value="Unassembled WGS sequence"/>
</dbReference>
<reference evidence="3" key="1">
    <citation type="submission" date="2011-08" db="EMBL/GenBank/DDBJ databases">
        <authorList>
            <person name="Rombauts S."/>
        </authorList>
    </citation>
    <scope>NUCLEOTIDE SEQUENCE</scope>
    <source>
        <strain evidence="3">London</strain>
    </source>
</reference>
<feature type="signal peptide" evidence="1">
    <location>
        <begin position="1"/>
        <end position="21"/>
    </location>
</feature>
<dbReference type="KEGG" id="tut:107362795"/>
<evidence type="ECO:0000313" key="3">
    <source>
        <dbReference type="Proteomes" id="UP000015104"/>
    </source>
</evidence>